<dbReference type="InterPro" id="IPR007527">
    <property type="entry name" value="Znf_SWIM"/>
</dbReference>
<evidence type="ECO:0008006" key="10">
    <source>
        <dbReference type="Google" id="ProtNLM"/>
    </source>
</evidence>
<dbReference type="GO" id="GO:0008270">
    <property type="term" value="F:zinc ion binding"/>
    <property type="evidence" value="ECO:0007669"/>
    <property type="project" value="UniProtKB-KW"/>
</dbReference>
<dbReference type="Pfam" id="PF04434">
    <property type="entry name" value="SWIM"/>
    <property type="match status" value="1"/>
</dbReference>
<evidence type="ECO:0000256" key="5">
    <source>
        <dbReference type="SAM" id="MobiDB-lite"/>
    </source>
</evidence>
<sequence length="821" mass="94584">MLLLIPTLRKRRPREGRPGKARVGHLEWAALDVDVGSVVMEVINVFVNYDGRWSKKNNYIDYKITGILVPRNIEYNGFVDLVYKGLKLEREKADLTIEYQVNDGSPRIIIQNDDHVQFYLELKRKEDATRFPLCITIEMRQTTASDEGSNRLPPTDRAETMVDYQDQPIVAADDCERTTQPLCIETMSDATTRYDGEKTPQPLCVEMSDATTRYGGEQSGNVALAKLQPRRKRKKMKEIMDQIEEIIPIVEPNECYEIYEKQLFKNKDTLSRTISMIALKEKYQYRVFKSDKTRIILRCVDENCKWRVRATKYNETDMFQVTKYNETHTCSLDLLQCDHRQASSQIISEHIKKKYEESGRTVYAPNNIIEDLKNEFGIDVSYEKAWRARKIALEKIGGDVDKSYEELASFLYTLNKTNPGSVADIVLDDENKFKYMFMAVAASIHGWKHCRPVIVVDEIFLECKHRGSLLCACAEDANNQIFPLAFGIGESENDESWEYFFKRLSEAFSERDGMWIVSDQHPSIHEEAAKSYPNALLGYCNCQLLQNLEVKFRGVSKALAENFKGASGAYDKEEFEFYMSKLDKAHGGIRKYLEGVGLQKWARAFSPKSRYGVMTLNIAESMNIHDENVRDMPVATLMEWLRSMLQDWFCIRRQNAEVASTKLAEEAENEVRKNFEESSKLTTKPTNDDIFEVYNKNKSWVVNMKQKTCTCGRLEHDQLPCSHSIAASNKMNMGIYKYSSYYYTNEALQNTYHHTVHPLGDSSTWNVPDNIKAMKIFAPSTKNPPGRPRTNKIPSAEETEKTKVKCGRCGRFGHNRKTCKC</sequence>
<dbReference type="Pfam" id="PF03108">
    <property type="entry name" value="DBD_Tnp_Mut"/>
    <property type="match status" value="1"/>
</dbReference>
<dbReference type="SMART" id="SM00575">
    <property type="entry name" value="ZnF_PMZ"/>
    <property type="match status" value="1"/>
</dbReference>
<dbReference type="InterPro" id="IPR006564">
    <property type="entry name" value="Znf_PMZ"/>
</dbReference>
<keyword evidence="3" id="KW-0862">Zinc</keyword>
<name>W9R1I1_9ROSA</name>
<evidence type="ECO:0000256" key="2">
    <source>
        <dbReference type="ARBA" id="ARBA00022771"/>
    </source>
</evidence>
<feature type="domain" description="SWIM-type" evidence="7">
    <location>
        <begin position="700"/>
        <end position="732"/>
    </location>
</feature>
<evidence type="ECO:0000259" key="6">
    <source>
        <dbReference type="PROSITE" id="PS50158"/>
    </source>
</evidence>
<evidence type="ECO:0000259" key="7">
    <source>
        <dbReference type="PROSITE" id="PS50966"/>
    </source>
</evidence>
<dbReference type="GO" id="GO:0003676">
    <property type="term" value="F:nucleic acid binding"/>
    <property type="evidence" value="ECO:0007669"/>
    <property type="project" value="InterPro"/>
</dbReference>
<keyword evidence="2 4" id="KW-0863">Zinc-finger</keyword>
<dbReference type="InterPro" id="IPR001878">
    <property type="entry name" value="Znf_CCHC"/>
</dbReference>
<dbReference type="InterPro" id="IPR004332">
    <property type="entry name" value="Transposase_MuDR"/>
</dbReference>
<reference evidence="9" key="1">
    <citation type="submission" date="2013-01" db="EMBL/GenBank/DDBJ databases">
        <title>Draft Genome Sequence of a Mulberry Tree, Morus notabilis C.K. Schneid.</title>
        <authorList>
            <person name="He N."/>
            <person name="Zhao S."/>
        </authorList>
    </citation>
    <scope>NUCLEOTIDE SEQUENCE</scope>
</reference>
<dbReference type="STRING" id="981085.W9R1I1"/>
<accession>W9R1I1</accession>
<dbReference type="PROSITE" id="PS50158">
    <property type="entry name" value="ZF_CCHC"/>
    <property type="match status" value="1"/>
</dbReference>
<keyword evidence="9" id="KW-1185">Reference proteome</keyword>
<proteinExistence type="predicted"/>
<evidence type="ECO:0000313" key="9">
    <source>
        <dbReference type="Proteomes" id="UP000030645"/>
    </source>
</evidence>
<dbReference type="PANTHER" id="PTHR31973">
    <property type="entry name" value="POLYPROTEIN, PUTATIVE-RELATED"/>
    <property type="match status" value="1"/>
</dbReference>
<feature type="domain" description="CCHC-type" evidence="6">
    <location>
        <begin position="805"/>
        <end position="820"/>
    </location>
</feature>
<gene>
    <name evidence="8" type="ORF">L484_013693</name>
</gene>
<feature type="region of interest" description="Disordered" evidence="5">
    <location>
        <begin position="778"/>
        <end position="797"/>
    </location>
</feature>
<dbReference type="InterPro" id="IPR018289">
    <property type="entry name" value="MULE_transposase_dom"/>
</dbReference>
<dbReference type="Pfam" id="PF10551">
    <property type="entry name" value="MULE"/>
    <property type="match status" value="1"/>
</dbReference>
<dbReference type="eggNOG" id="ENOG502RJNC">
    <property type="taxonomic scope" value="Eukaryota"/>
</dbReference>
<evidence type="ECO:0000256" key="3">
    <source>
        <dbReference type="ARBA" id="ARBA00022833"/>
    </source>
</evidence>
<keyword evidence="1" id="KW-0479">Metal-binding</keyword>
<dbReference type="EMBL" id="KE343572">
    <property type="protein sequence ID" value="EXB36258.1"/>
    <property type="molecule type" value="Genomic_DNA"/>
</dbReference>
<dbReference type="Proteomes" id="UP000030645">
    <property type="component" value="Unassembled WGS sequence"/>
</dbReference>
<dbReference type="AlphaFoldDB" id="W9R1I1"/>
<evidence type="ECO:0000313" key="8">
    <source>
        <dbReference type="EMBL" id="EXB36258.1"/>
    </source>
</evidence>
<protein>
    <recommendedName>
        <fullName evidence="10">SWIM-type domain-containing protein</fullName>
    </recommendedName>
</protein>
<evidence type="ECO:0000256" key="1">
    <source>
        <dbReference type="ARBA" id="ARBA00022723"/>
    </source>
</evidence>
<evidence type="ECO:0000256" key="4">
    <source>
        <dbReference type="PROSITE-ProRule" id="PRU00047"/>
    </source>
</evidence>
<dbReference type="PANTHER" id="PTHR31973:SF113">
    <property type="entry name" value="PROTEIN FAR1-RELATED SEQUENCE 5-LIKE"/>
    <property type="match status" value="1"/>
</dbReference>
<organism evidence="8 9">
    <name type="scientific">Morus notabilis</name>
    <dbReference type="NCBI Taxonomy" id="981085"/>
    <lineage>
        <taxon>Eukaryota</taxon>
        <taxon>Viridiplantae</taxon>
        <taxon>Streptophyta</taxon>
        <taxon>Embryophyta</taxon>
        <taxon>Tracheophyta</taxon>
        <taxon>Spermatophyta</taxon>
        <taxon>Magnoliopsida</taxon>
        <taxon>eudicotyledons</taxon>
        <taxon>Gunneridae</taxon>
        <taxon>Pentapetalae</taxon>
        <taxon>rosids</taxon>
        <taxon>fabids</taxon>
        <taxon>Rosales</taxon>
        <taxon>Moraceae</taxon>
        <taxon>Moreae</taxon>
        <taxon>Morus</taxon>
    </lineage>
</organism>
<dbReference type="PROSITE" id="PS50966">
    <property type="entry name" value="ZF_SWIM"/>
    <property type="match status" value="1"/>
</dbReference>